<reference evidence="3" key="2">
    <citation type="submission" date="2025-08" db="UniProtKB">
        <authorList>
            <consortium name="RefSeq"/>
        </authorList>
    </citation>
    <scope>IDENTIFICATION</scope>
</reference>
<reference evidence="2" key="1">
    <citation type="journal article" date="2020" name="Nat. Genet.">
        <title>Genomic diversifications of five Gossypium allopolyploid species and their impact on cotton improvement.</title>
        <authorList>
            <person name="Chen Z.J."/>
            <person name="Sreedasyam A."/>
            <person name="Ando A."/>
            <person name="Song Q."/>
            <person name="De Santiago L.M."/>
            <person name="Hulse-Kemp A.M."/>
            <person name="Ding M."/>
            <person name="Ye W."/>
            <person name="Kirkbride R.C."/>
            <person name="Jenkins J."/>
            <person name="Plott C."/>
            <person name="Lovell J."/>
            <person name="Lin Y.M."/>
            <person name="Vaughn R."/>
            <person name="Liu B."/>
            <person name="Simpson S."/>
            <person name="Scheffler B.E."/>
            <person name="Wen L."/>
            <person name="Saski C.A."/>
            <person name="Grover C.E."/>
            <person name="Hu G."/>
            <person name="Conover J.L."/>
            <person name="Carlson J.W."/>
            <person name="Shu S."/>
            <person name="Boston L.B."/>
            <person name="Williams M."/>
            <person name="Peterson D.G."/>
            <person name="McGee K."/>
            <person name="Jones D.C."/>
            <person name="Wendel J.F."/>
            <person name="Stelly D.M."/>
            <person name="Grimwood J."/>
            <person name="Schmutz J."/>
        </authorList>
    </citation>
    <scope>NUCLEOTIDE SEQUENCE [LARGE SCALE GENOMIC DNA]</scope>
    <source>
        <strain evidence="2">cv. TM-1</strain>
    </source>
</reference>
<gene>
    <name evidence="3" type="primary">LOC121224090</name>
</gene>
<sequence length="147" mass="17068">MDQRLEKLEHYQKKMQDWLQLQMQERLDKMKQEMSEKIRESEEDIVAKLTQLITKGSDKRKGPIANVDEGNDDEPLYPPGFTSSHMRTQAEYPRKSTVTIMPQQFRAGVSSFQAGPGFNPKNNPINSAIPDFDELVEKERMKEELPK</sequence>
<evidence type="ECO:0000313" key="2">
    <source>
        <dbReference type="Proteomes" id="UP000818029"/>
    </source>
</evidence>
<dbReference type="RefSeq" id="XP_040962550.1">
    <property type="nucleotide sequence ID" value="XM_041106616.1"/>
</dbReference>
<organism evidence="2 3">
    <name type="scientific">Gossypium hirsutum</name>
    <name type="common">Upland cotton</name>
    <name type="synonym">Gossypium mexicanum</name>
    <dbReference type="NCBI Taxonomy" id="3635"/>
    <lineage>
        <taxon>Eukaryota</taxon>
        <taxon>Viridiplantae</taxon>
        <taxon>Streptophyta</taxon>
        <taxon>Embryophyta</taxon>
        <taxon>Tracheophyta</taxon>
        <taxon>Spermatophyta</taxon>
        <taxon>Magnoliopsida</taxon>
        <taxon>eudicotyledons</taxon>
        <taxon>Gunneridae</taxon>
        <taxon>Pentapetalae</taxon>
        <taxon>rosids</taxon>
        <taxon>malvids</taxon>
        <taxon>Malvales</taxon>
        <taxon>Malvaceae</taxon>
        <taxon>Malvoideae</taxon>
        <taxon>Gossypium</taxon>
    </lineage>
</organism>
<dbReference type="GeneID" id="121224090"/>
<dbReference type="Proteomes" id="UP000818029">
    <property type="component" value="Chromosome D12"/>
</dbReference>
<protein>
    <submittedName>
        <fullName evidence="3">Uncharacterized protein</fullName>
    </submittedName>
</protein>
<proteinExistence type="predicted"/>
<accession>A0ABM3B689</accession>
<evidence type="ECO:0000313" key="3">
    <source>
        <dbReference type="RefSeq" id="XP_040962550.1"/>
    </source>
</evidence>
<feature type="region of interest" description="Disordered" evidence="1">
    <location>
        <begin position="57"/>
        <end position="87"/>
    </location>
</feature>
<name>A0ABM3B689_GOSHI</name>
<evidence type="ECO:0000256" key="1">
    <source>
        <dbReference type="SAM" id="MobiDB-lite"/>
    </source>
</evidence>
<keyword evidence="2" id="KW-1185">Reference proteome</keyword>